<keyword evidence="2" id="KW-0238">DNA-binding</keyword>
<dbReference type="InterPro" id="IPR036388">
    <property type="entry name" value="WH-like_DNA-bd_sf"/>
</dbReference>
<dbReference type="GO" id="GO:0005829">
    <property type="term" value="C:cytosol"/>
    <property type="evidence" value="ECO:0007669"/>
    <property type="project" value="TreeGrafter"/>
</dbReference>
<dbReference type="InterPro" id="IPR036390">
    <property type="entry name" value="WH_DNA-bd_sf"/>
</dbReference>
<dbReference type="KEGG" id="cbar:PATL70BA_2282"/>
<dbReference type="InterPro" id="IPR050397">
    <property type="entry name" value="Env_Response_Regulators"/>
</dbReference>
<dbReference type="Pfam" id="PF13545">
    <property type="entry name" value="HTH_Crp_2"/>
    <property type="match status" value="1"/>
</dbReference>
<dbReference type="PANTHER" id="PTHR24567:SF28">
    <property type="entry name" value="LISTERIOLYSIN REGULATORY PROTEIN"/>
    <property type="match status" value="1"/>
</dbReference>
<feature type="domain" description="Cyclic nucleotide-binding" evidence="4">
    <location>
        <begin position="21"/>
        <end position="141"/>
    </location>
</feature>
<dbReference type="SMART" id="SM00100">
    <property type="entry name" value="cNMP"/>
    <property type="match status" value="1"/>
</dbReference>
<dbReference type="CDD" id="cd00092">
    <property type="entry name" value="HTH_CRP"/>
    <property type="match status" value="1"/>
</dbReference>
<evidence type="ECO:0000259" key="5">
    <source>
        <dbReference type="PROSITE" id="PS51063"/>
    </source>
</evidence>
<dbReference type="CDD" id="cd00038">
    <property type="entry name" value="CAP_ED"/>
    <property type="match status" value="1"/>
</dbReference>
<dbReference type="PROSITE" id="PS00042">
    <property type="entry name" value="HTH_CRP_1"/>
    <property type="match status" value="1"/>
</dbReference>
<evidence type="ECO:0000313" key="6">
    <source>
        <dbReference type="EMBL" id="VDN48174.1"/>
    </source>
</evidence>
<proteinExistence type="predicted"/>
<gene>
    <name evidence="6" type="ORF">PATL70BA_2282</name>
</gene>
<name>A0A3P7NY85_9FIRM</name>
<dbReference type="SMART" id="SM00419">
    <property type="entry name" value="HTH_CRP"/>
    <property type="match status" value="1"/>
</dbReference>
<dbReference type="InterPro" id="IPR018335">
    <property type="entry name" value="Tscrpt_reg_HTH_Crp-type_CS"/>
</dbReference>
<dbReference type="PROSITE" id="PS51063">
    <property type="entry name" value="HTH_CRP_2"/>
    <property type="match status" value="1"/>
</dbReference>
<dbReference type="InterPro" id="IPR018490">
    <property type="entry name" value="cNMP-bd_dom_sf"/>
</dbReference>
<dbReference type="Proteomes" id="UP000279029">
    <property type="component" value="Chromosome"/>
</dbReference>
<dbReference type="GO" id="GO:0003700">
    <property type="term" value="F:DNA-binding transcription factor activity"/>
    <property type="evidence" value="ECO:0007669"/>
    <property type="project" value="InterPro"/>
</dbReference>
<dbReference type="SUPFAM" id="SSF46785">
    <property type="entry name" value="Winged helix' DNA-binding domain"/>
    <property type="match status" value="1"/>
</dbReference>
<dbReference type="PRINTS" id="PR00034">
    <property type="entry name" value="HTHCRP"/>
</dbReference>
<dbReference type="Gene3D" id="2.60.120.10">
    <property type="entry name" value="Jelly Rolls"/>
    <property type="match status" value="1"/>
</dbReference>
<keyword evidence="7" id="KW-1185">Reference proteome</keyword>
<organism evidence="6 7">
    <name type="scientific">Petrocella atlantisensis</name>
    <dbReference type="NCBI Taxonomy" id="2173034"/>
    <lineage>
        <taxon>Bacteria</taxon>
        <taxon>Bacillati</taxon>
        <taxon>Bacillota</taxon>
        <taxon>Clostridia</taxon>
        <taxon>Lachnospirales</taxon>
        <taxon>Vallitaleaceae</taxon>
        <taxon>Petrocella</taxon>
    </lineage>
</organism>
<keyword evidence="1" id="KW-0805">Transcription regulation</keyword>
<evidence type="ECO:0000256" key="2">
    <source>
        <dbReference type="ARBA" id="ARBA00023125"/>
    </source>
</evidence>
<keyword evidence="3" id="KW-0804">Transcription</keyword>
<dbReference type="Pfam" id="PF00027">
    <property type="entry name" value="cNMP_binding"/>
    <property type="match status" value="1"/>
</dbReference>
<evidence type="ECO:0000256" key="3">
    <source>
        <dbReference type="ARBA" id="ARBA00023163"/>
    </source>
</evidence>
<dbReference type="InterPro" id="IPR012318">
    <property type="entry name" value="HTH_CRP"/>
</dbReference>
<dbReference type="GO" id="GO:0003677">
    <property type="term" value="F:DNA binding"/>
    <property type="evidence" value="ECO:0007669"/>
    <property type="project" value="UniProtKB-KW"/>
</dbReference>
<dbReference type="RefSeq" id="WP_125137349.1">
    <property type="nucleotide sequence ID" value="NZ_LR130778.1"/>
</dbReference>
<dbReference type="SUPFAM" id="SSF51206">
    <property type="entry name" value="cAMP-binding domain-like"/>
    <property type="match status" value="1"/>
</dbReference>
<reference evidence="6 7" key="1">
    <citation type="submission" date="2018-09" db="EMBL/GenBank/DDBJ databases">
        <authorList>
            <person name="Postec A."/>
        </authorList>
    </citation>
    <scope>NUCLEOTIDE SEQUENCE [LARGE SCALE GENOMIC DNA]</scope>
    <source>
        <strain evidence="6">70B-A</strain>
    </source>
</reference>
<dbReference type="Gene3D" id="1.10.10.10">
    <property type="entry name" value="Winged helix-like DNA-binding domain superfamily/Winged helix DNA-binding domain"/>
    <property type="match status" value="1"/>
</dbReference>
<dbReference type="InterPro" id="IPR000595">
    <property type="entry name" value="cNMP-bd_dom"/>
</dbReference>
<feature type="domain" description="HTH crp-type" evidence="5">
    <location>
        <begin position="155"/>
        <end position="229"/>
    </location>
</feature>
<dbReference type="PANTHER" id="PTHR24567">
    <property type="entry name" value="CRP FAMILY TRANSCRIPTIONAL REGULATORY PROTEIN"/>
    <property type="match status" value="1"/>
</dbReference>
<evidence type="ECO:0000256" key="1">
    <source>
        <dbReference type="ARBA" id="ARBA00023015"/>
    </source>
</evidence>
<sequence length="238" mass="26845">MQVTRQCEHCQHKLCAKRVPIFSAMSTEEINEITDLIIRKSYVKGEAIVTEGETIDRLVIINSGKAKGCKYSIDGKEQILYLYSDGDFFGERNLLTNLKASYSIVALETVHVCMILKADIRQLIKNHPEIGLKIMEELTMKLERLENTIEQMGTRTVEIRVIGALLEFADKFGREKEAGTMVALPLSREGIASYIGVTRETVSRSMNALDEEGLIQIIGNKKIYIENIGALRNRFSKT</sequence>
<evidence type="ECO:0000259" key="4">
    <source>
        <dbReference type="PROSITE" id="PS50042"/>
    </source>
</evidence>
<dbReference type="InterPro" id="IPR014710">
    <property type="entry name" value="RmlC-like_jellyroll"/>
</dbReference>
<accession>A0A3P7NY85</accession>
<protein>
    <submittedName>
        <fullName evidence="6">Crp/Fnr family transcriptional regulator</fullName>
    </submittedName>
</protein>
<dbReference type="EMBL" id="LR130778">
    <property type="protein sequence ID" value="VDN48174.1"/>
    <property type="molecule type" value="Genomic_DNA"/>
</dbReference>
<dbReference type="PROSITE" id="PS50042">
    <property type="entry name" value="CNMP_BINDING_3"/>
    <property type="match status" value="1"/>
</dbReference>
<dbReference type="OrthoDB" id="9798104at2"/>
<evidence type="ECO:0000313" key="7">
    <source>
        <dbReference type="Proteomes" id="UP000279029"/>
    </source>
</evidence>
<dbReference type="AlphaFoldDB" id="A0A3P7NY85"/>